<keyword evidence="2" id="KW-0732">Signal</keyword>
<protein>
    <recommendedName>
        <fullName evidence="5">Pollen Ole e 1 allergen and extensin family protein</fullName>
    </recommendedName>
</protein>
<proteinExistence type="predicted"/>
<feature type="signal peptide" evidence="2">
    <location>
        <begin position="1"/>
        <end position="23"/>
    </location>
</feature>
<dbReference type="AlphaFoldDB" id="A0AAP0BT60"/>
<dbReference type="Pfam" id="PF01190">
    <property type="entry name" value="Pollen_Ole_e_1"/>
    <property type="match status" value="1"/>
</dbReference>
<evidence type="ECO:0000313" key="3">
    <source>
        <dbReference type="EMBL" id="KAK8948626.1"/>
    </source>
</evidence>
<sequence>MSTTNLCPHLILLLLLLVPSSSSFQTFDQENPMQQLSDPELVRLAGYGEERLSSVLVTGALLCEACLQPGSQLITSYIKGAKVAVACKTEAAARRRRNSCNGTTDEYGEFIIDLPSQLHATPNLEAACVVRVLRMPRNTLCRHLAGVNPRRIKLSSVGNSIREYTAGIVRTGIRGKPSHQCSRKSARAADHEMPQASAW</sequence>
<keyword evidence="4" id="KW-1185">Reference proteome</keyword>
<dbReference type="PANTHER" id="PTHR47273:SF6">
    <property type="entry name" value="POLLEN OLE E 1 ALLERGEN AND EXTENSIN FAMILY PROTEIN"/>
    <property type="match status" value="1"/>
</dbReference>
<dbReference type="Proteomes" id="UP001418222">
    <property type="component" value="Unassembled WGS sequence"/>
</dbReference>
<feature type="chain" id="PRO_5043039470" description="Pollen Ole e 1 allergen and extensin family protein" evidence="2">
    <location>
        <begin position="24"/>
        <end position="199"/>
    </location>
</feature>
<accession>A0AAP0BT60</accession>
<dbReference type="PANTHER" id="PTHR47273">
    <property type="entry name" value="EXPRESSED PROTEIN"/>
    <property type="match status" value="1"/>
</dbReference>
<comment type="caution">
    <text evidence="3">The sequence shown here is derived from an EMBL/GenBank/DDBJ whole genome shotgun (WGS) entry which is preliminary data.</text>
</comment>
<evidence type="ECO:0000256" key="1">
    <source>
        <dbReference type="SAM" id="MobiDB-lite"/>
    </source>
</evidence>
<dbReference type="EMBL" id="JBBWWQ010000004">
    <property type="protein sequence ID" value="KAK8948626.1"/>
    <property type="molecule type" value="Genomic_DNA"/>
</dbReference>
<name>A0AAP0BT60_9ASPA</name>
<organism evidence="3 4">
    <name type="scientific">Platanthera zijinensis</name>
    <dbReference type="NCBI Taxonomy" id="2320716"/>
    <lineage>
        <taxon>Eukaryota</taxon>
        <taxon>Viridiplantae</taxon>
        <taxon>Streptophyta</taxon>
        <taxon>Embryophyta</taxon>
        <taxon>Tracheophyta</taxon>
        <taxon>Spermatophyta</taxon>
        <taxon>Magnoliopsida</taxon>
        <taxon>Liliopsida</taxon>
        <taxon>Asparagales</taxon>
        <taxon>Orchidaceae</taxon>
        <taxon>Orchidoideae</taxon>
        <taxon>Orchideae</taxon>
        <taxon>Orchidinae</taxon>
        <taxon>Platanthera</taxon>
    </lineage>
</organism>
<evidence type="ECO:0008006" key="5">
    <source>
        <dbReference type="Google" id="ProtNLM"/>
    </source>
</evidence>
<gene>
    <name evidence="3" type="ORF">KSP39_PZI004991</name>
</gene>
<reference evidence="3 4" key="1">
    <citation type="journal article" date="2022" name="Nat. Plants">
        <title>Genomes of leafy and leafless Platanthera orchids illuminate the evolution of mycoheterotrophy.</title>
        <authorList>
            <person name="Li M.H."/>
            <person name="Liu K.W."/>
            <person name="Li Z."/>
            <person name="Lu H.C."/>
            <person name="Ye Q.L."/>
            <person name="Zhang D."/>
            <person name="Wang J.Y."/>
            <person name="Li Y.F."/>
            <person name="Zhong Z.M."/>
            <person name="Liu X."/>
            <person name="Yu X."/>
            <person name="Liu D.K."/>
            <person name="Tu X.D."/>
            <person name="Liu B."/>
            <person name="Hao Y."/>
            <person name="Liao X.Y."/>
            <person name="Jiang Y.T."/>
            <person name="Sun W.H."/>
            <person name="Chen J."/>
            <person name="Chen Y.Q."/>
            <person name="Ai Y."/>
            <person name="Zhai J.W."/>
            <person name="Wu S.S."/>
            <person name="Zhou Z."/>
            <person name="Hsiao Y.Y."/>
            <person name="Wu W.L."/>
            <person name="Chen Y.Y."/>
            <person name="Lin Y.F."/>
            <person name="Hsu J.L."/>
            <person name="Li C.Y."/>
            <person name="Wang Z.W."/>
            <person name="Zhao X."/>
            <person name="Zhong W.Y."/>
            <person name="Ma X.K."/>
            <person name="Ma L."/>
            <person name="Huang J."/>
            <person name="Chen G.Z."/>
            <person name="Huang M.Z."/>
            <person name="Huang L."/>
            <person name="Peng D.H."/>
            <person name="Luo Y.B."/>
            <person name="Zou S.Q."/>
            <person name="Chen S.P."/>
            <person name="Lan S."/>
            <person name="Tsai W.C."/>
            <person name="Van de Peer Y."/>
            <person name="Liu Z.J."/>
        </authorList>
    </citation>
    <scope>NUCLEOTIDE SEQUENCE [LARGE SCALE GENOMIC DNA]</scope>
    <source>
        <strain evidence="3">Lor287</strain>
    </source>
</reference>
<feature type="region of interest" description="Disordered" evidence="1">
    <location>
        <begin position="174"/>
        <end position="199"/>
    </location>
</feature>
<evidence type="ECO:0000313" key="4">
    <source>
        <dbReference type="Proteomes" id="UP001418222"/>
    </source>
</evidence>
<evidence type="ECO:0000256" key="2">
    <source>
        <dbReference type="SAM" id="SignalP"/>
    </source>
</evidence>